<dbReference type="PROSITE" id="PS51257">
    <property type="entry name" value="PROKAR_LIPOPROTEIN"/>
    <property type="match status" value="1"/>
</dbReference>
<accession>A0A1G9NTE5</accession>
<dbReference type="RefSeq" id="WP_090700071.1">
    <property type="nucleotide sequence ID" value="NZ_FNHH01000003.1"/>
</dbReference>
<evidence type="ECO:0000313" key="2">
    <source>
        <dbReference type="Proteomes" id="UP000199226"/>
    </source>
</evidence>
<evidence type="ECO:0008006" key="3">
    <source>
        <dbReference type="Google" id="ProtNLM"/>
    </source>
</evidence>
<sequence>MKLYYALILLTWLSLVSCNSKVYSDKDFFSASRPGPQSLAILPVEVIFSGKMPKDWDADRLVQMEAEQSTSFQEAIYEDFLFHASDKIIRNKWDVTMMDIRVINAKLKEQGISLQESWKLPSDELAKLLGADMIIRARVQNVRYMSQAAATGINVGVSVLEGVLSRGGSSVYVPRALAGESDMSLSLYHRSKSEAVARMTSENKFKVRKLPVYVIN</sequence>
<name>A0A1G9NTE5_9SPHI</name>
<dbReference type="EMBL" id="FNHH01000003">
    <property type="protein sequence ID" value="SDL89856.1"/>
    <property type="molecule type" value="Genomic_DNA"/>
</dbReference>
<keyword evidence="2" id="KW-1185">Reference proteome</keyword>
<evidence type="ECO:0000313" key="1">
    <source>
        <dbReference type="EMBL" id="SDL89856.1"/>
    </source>
</evidence>
<dbReference type="AlphaFoldDB" id="A0A1G9NTE5"/>
<organism evidence="1 2">
    <name type="scientific">Daejeonella rubra</name>
    <dbReference type="NCBI Taxonomy" id="990371"/>
    <lineage>
        <taxon>Bacteria</taxon>
        <taxon>Pseudomonadati</taxon>
        <taxon>Bacteroidota</taxon>
        <taxon>Sphingobacteriia</taxon>
        <taxon>Sphingobacteriales</taxon>
        <taxon>Sphingobacteriaceae</taxon>
        <taxon>Daejeonella</taxon>
    </lineage>
</organism>
<reference evidence="2" key="1">
    <citation type="submission" date="2016-10" db="EMBL/GenBank/DDBJ databases">
        <authorList>
            <person name="Varghese N."/>
            <person name="Submissions S."/>
        </authorList>
    </citation>
    <scope>NUCLEOTIDE SEQUENCE [LARGE SCALE GENOMIC DNA]</scope>
    <source>
        <strain evidence="2">DSM 24536</strain>
    </source>
</reference>
<protein>
    <recommendedName>
        <fullName evidence="3">Lipoprotein</fullName>
    </recommendedName>
</protein>
<dbReference type="Proteomes" id="UP000199226">
    <property type="component" value="Unassembled WGS sequence"/>
</dbReference>
<proteinExistence type="predicted"/>
<dbReference type="OrthoDB" id="669636at2"/>
<gene>
    <name evidence="1" type="ORF">SAMN05421813_103177</name>
</gene>